<keyword evidence="5" id="KW-1185">Reference proteome</keyword>
<dbReference type="CDD" id="cd02968">
    <property type="entry name" value="SCO"/>
    <property type="match status" value="1"/>
</dbReference>
<accession>A0ABM9P6B3</accession>
<feature type="domain" description="Thioredoxin" evidence="3">
    <location>
        <begin position="53"/>
        <end position="218"/>
    </location>
</feature>
<keyword evidence="2" id="KW-0186">Copper</keyword>
<comment type="similarity">
    <text evidence="1">Belongs to the SCO1/2 family.</text>
</comment>
<evidence type="ECO:0000256" key="2">
    <source>
        <dbReference type="ARBA" id="ARBA00023008"/>
    </source>
</evidence>
<comment type="caution">
    <text evidence="4">The sequence shown here is derived from an EMBL/GenBank/DDBJ whole genome shotgun (WGS) entry which is preliminary data.</text>
</comment>
<gene>
    <name evidence="4" type="ORF">T190607A01A_60087</name>
</gene>
<dbReference type="Proteomes" id="UP001497416">
    <property type="component" value="Unassembled WGS sequence"/>
</dbReference>
<dbReference type="EMBL" id="CAXIXY010000008">
    <property type="protein sequence ID" value="CAL2094138.1"/>
    <property type="molecule type" value="Genomic_DNA"/>
</dbReference>
<evidence type="ECO:0000313" key="5">
    <source>
        <dbReference type="Proteomes" id="UP001497416"/>
    </source>
</evidence>
<dbReference type="RefSeq" id="WP_348713810.1">
    <property type="nucleotide sequence ID" value="NZ_CAXIXY010000008.1"/>
</dbReference>
<dbReference type="PROSITE" id="PS51352">
    <property type="entry name" value="THIOREDOXIN_2"/>
    <property type="match status" value="1"/>
</dbReference>
<dbReference type="Pfam" id="PF02630">
    <property type="entry name" value="SCO1-SenC"/>
    <property type="match status" value="1"/>
</dbReference>
<dbReference type="PANTHER" id="PTHR12151:SF25">
    <property type="entry name" value="LINALOOL DEHYDRATASE_ISOMERASE DOMAIN-CONTAINING PROTEIN"/>
    <property type="match status" value="1"/>
</dbReference>
<dbReference type="InterPro" id="IPR003782">
    <property type="entry name" value="SCO1/SenC"/>
</dbReference>
<proteinExistence type="inferred from homology"/>
<dbReference type="SUPFAM" id="SSF52833">
    <property type="entry name" value="Thioredoxin-like"/>
    <property type="match status" value="1"/>
</dbReference>
<dbReference type="InterPro" id="IPR036249">
    <property type="entry name" value="Thioredoxin-like_sf"/>
</dbReference>
<sequence length="220" mass="25539">MKKLNNTLVVFLSSTFFFFSCKKKEEVDKTTTLPFFNSALMTPEWIAQDTDEYQKIHKVGEFQLTNQEGELITNTTYNGKIYVADFFFVTCPGICPVLEKNMSILQEKYMKDDEVFLLSHTVMPTKDSVPVLKQYAVENDIHSGKWNLVTGDKKQLYDLARTSYFADEDFVKTQDEDAFIHTENFVLVDKKGRIRGVYNGTIKLEIQRLIRHIDMLKKEG</sequence>
<reference evidence="4 5" key="1">
    <citation type="submission" date="2024-05" db="EMBL/GenBank/DDBJ databases">
        <authorList>
            <person name="Duchaud E."/>
        </authorList>
    </citation>
    <scope>NUCLEOTIDE SEQUENCE [LARGE SCALE GENOMIC DNA]</scope>
    <source>
        <strain evidence="4">Ena-SAMPLE-TAB-13-05-2024-13:56:06:370-140302</strain>
    </source>
</reference>
<name>A0ABM9P6B3_9FLAO</name>
<dbReference type="PANTHER" id="PTHR12151">
    <property type="entry name" value="ELECTRON TRANSPORT PROTIN SCO1/SENC FAMILY MEMBER"/>
    <property type="match status" value="1"/>
</dbReference>
<protein>
    <submittedName>
        <fullName evidence="4">Protein SCO1</fullName>
    </submittedName>
</protein>
<evidence type="ECO:0000256" key="1">
    <source>
        <dbReference type="ARBA" id="ARBA00010996"/>
    </source>
</evidence>
<evidence type="ECO:0000259" key="3">
    <source>
        <dbReference type="PROSITE" id="PS51352"/>
    </source>
</evidence>
<dbReference type="Gene3D" id="3.40.30.10">
    <property type="entry name" value="Glutaredoxin"/>
    <property type="match status" value="1"/>
</dbReference>
<organism evidence="4 5">
    <name type="scientific">Tenacibaculum platacis</name>
    <dbReference type="NCBI Taxonomy" id="3137852"/>
    <lineage>
        <taxon>Bacteria</taxon>
        <taxon>Pseudomonadati</taxon>
        <taxon>Bacteroidota</taxon>
        <taxon>Flavobacteriia</taxon>
        <taxon>Flavobacteriales</taxon>
        <taxon>Flavobacteriaceae</taxon>
        <taxon>Tenacibaculum</taxon>
    </lineage>
</organism>
<dbReference type="InterPro" id="IPR013766">
    <property type="entry name" value="Thioredoxin_domain"/>
</dbReference>
<dbReference type="PROSITE" id="PS51257">
    <property type="entry name" value="PROKAR_LIPOPROTEIN"/>
    <property type="match status" value="1"/>
</dbReference>
<evidence type="ECO:0000313" key="4">
    <source>
        <dbReference type="EMBL" id="CAL2094138.1"/>
    </source>
</evidence>